<sequence>MIDKLDAIKQRWQDVEQQLSSPEAMSDMKRFAALNKEYKELTKVVEKAEIYKKVVSNIEANKEMLATEKDAEMREMAKLDLDELLPQRDELEEEIRVMLIPKDPEDAKNAVLEIRGGAGGDEASLFAGDLYRMYMRYCEAKGWKTELVDETQGTAGGYKEIVINVSGEDVYGQLKYESGVHRVQRVPSTETQGRVHTSAASVVVLPEADEFDVQINMNDIRKDLFCASGPGGQSVNTTYSAVRLTHIPTGVVAQCQDEKSQIKNFEKALGVLRSRIYEMELQKHLEETAKKRKTMVSTGDRSAKIRTYNFPQSRITEHRISLTSHNLSAVMDGDIQSIIDALQLAENAERMKEGTTV</sequence>
<dbReference type="SMART" id="SM00937">
    <property type="entry name" value="PCRF"/>
    <property type="match status" value="1"/>
</dbReference>
<dbReference type="Gene3D" id="3.30.70.1660">
    <property type="match status" value="1"/>
</dbReference>
<keyword evidence="4 5" id="KW-0648">Protein biosynthesis</keyword>
<name>A0A2S5A8T2_9SPHI</name>
<dbReference type="Pfam" id="PF00472">
    <property type="entry name" value="RF-1"/>
    <property type="match status" value="1"/>
</dbReference>
<dbReference type="FunFam" id="3.30.70.1660:FF:000002">
    <property type="entry name" value="Peptide chain release factor 1"/>
    <property type="match status" value="1"/>
</dbReference>
<evidence type="ECO:0000313" key="9">
    <source>
        <dbReference type="Proteomes" id="UP000236893"/>
    </source>
</evidence>
<dbReference type="Gene3D" id="3.30.160.20">
    <property type="match status" value="1"/>
</dbReference>
<evidence type="ECO:0000259" key="7">
    <source>
        <dbReference type="SMART" id="SM00937"/>
    </source>
</evidence>
<dbReference type="PANTHER" id="PTHR43804">
    <property type="entry name" value="LD18447P"/>
    <property type="match status" value="1"/>
</dbReference>
<evidence type="ECO:0000256" key="3">
    <source>
        <dbReference type="ARBA" id="ARBA00022481"/>
    </source>
</evidence>
<evidence type="ECO:0000256" key="1">
    <source>
        <dbReference type="ARBA" id="ARBA00002986"/>
    </source>
</evidence>
<dbReference type="HAMAP" id="MF_00093">
    <property type="entry name" value="Rel_fac_1"/>
    <property type="match status" value="1"/>
</dbReference>
<dbReference type="PANTHER" id="PTHR43804:SF7">
    <property type="entry name" value="LD18447P"/>
    <property type="match status" value="1"/>
</dbReference>
<dbReference type="OrthoDB" id="9806673at2"/>
<comment type="subcellular location">
    <subcellularLocation>
        <location evidence="5">Cytoplasm</location>
    </subcellularLocation>
</comment>
<organism evidence="8 9">
    <name type="scientific">Solitalea longa</name>
    <dbReference type="NCBI Taxonomy" id="2079460"/>
    <lineage>
        <taxon>Bacteria</taxon>
        <taxon>Pseudomonadati</taxon>
        <taxon>Bacteroidota</taxon>
        <taxon>Sphingobacteriia</taxon>
        <taxon>Sphingobacteriales</taxon>
        <taxon>Sphingobacteriaceae</taxon>
        <taxon>Solitalea</taxon>
    </lineage>
</organism>
<dbReference type="InterPro" id="IPR050057">
    <property type="entry name" value="Prokaryotic/Mito_RF"/>
</dbReference>
<comment type="PTM">
    <text evidence="5">Methylated by PrmC. Methylation increases the termination efficiency of RF1.</text>
</comment>
<dbReference type="GO" id="GO:0016149">
    <property type="term" value="F:translation release factor activity, codon specific"/>
    <property type="evidence" value="ECO:0007669"/>
    <property type="project" value="UniProtKB-UniRule"/>
</dbReference>
<keyword evidence="3 5" id="KW-0488">Methylation</keyword>
<dbReference type="InterPro" id="IPR005139">
    <property type="entry name" value="PCRF"/>
</dbReference>
<dbReference type="InterPro" id="IPR045853">
    <property type="entry name" value="Pep_chain_release_fac_I_sf"/>
</dbReference>
<dbReference type="FunFam" id="3.30.160.20:FF:000004">
    <property type="entry name" value="Peptide chain release factor 1"/>
    <property type="match status" value="1"/>
</dbReference>
<dbReference type="Pfam" id="PF03462">
    <property type="entry name" value="PCRF"/>
    <property type="match status" value="1"/>
</dbReference>
<comment type="function">
    <text evidence="1 5">Peptide chain release factor 1 directs the termination of translation in response to the peptide chain termination codons UAG and UAA.</text>
</comment>
<accession>A0A2S5A8T2</accession>
<evidence type="ECO:0000256" key="6">
    <source>
        <dbReference type="NCBIfam" id="TIGR00019"/>
    </source>
</evidence>
<evidence type="ECO:0000256" key="5">
    <source>
        <dbReference type="HAMAP-Rule" id="MF_00093"/>
    </source>
</evidence>
<feature type="modified residue" description="N5-methylglutamine" evidence="5">
    <location>
        <position position="233"/>
    </location>
</feature>
<dbReference type="NCBIfam" id="NF001859">
    <property type="entry name" value="PRK00591.1"/>
    <property type="match status" value="1"/>
</dbReference>
<dbReference type="SUPFAM" id="SSF75620">
    <property type="entry name" value="Release factor"/>
    <property type="match status" value="1"/>
</dbReference>
<dbReference type="EMBL" id="PQVF01000001">
    <property type="protein sequence ID" value="POY38965.1"/>
    <property type="molecule type" value="Genomic_DNA"/>
</dbReference>
<reference evidence="8 9" key="1">
    <citation type="submission" date="2018-01" db="EMBL/GenBank/DDBJ databases">
        <authorList>
            <person name="Gaut B.S."/>
            <person name="Morton B.R."/>
            <person name="Clegg M.T."/>
            <person name="Duvall M.R."/>
        </authorList>
    </citation>
    <scope>NUCLEOTIDE SEQUENCE [LARGE SCALE GENOMIC DNA]</scope>
    <source>
        <strain evidence="8 9">HR-AV</strain>
    </source>
</reference>
<dbReference type="Gene3D" id="6.10.140.1950">
    <property type="match status" value="1"/>
</dbReference>
<comment type="similarity">
    <text evidence="2 5">Belongs to the prokaryotic/mitochondrial release factor family.</text>
</comment>
<evidence type="ECO:0000256" key="2">
    <source>
        <dbReference type="ARBA" id="ARBA00010835"/>
    </source>
</evidence>
<dbReference type="RefSeq" id="WP_103787067.1">
    <property type="nucleotide sequence ID" value="NZ_PQVF01000001.1"/>
</dbReference>
<dbReference type="AlphaFoldDB" id="A0A2S5A8T2"/>
<gene>
    <name evidence="5" type="primary">prfA</name>
    <name evidence="8" type="ORF">C3K47_00225</name>
</gene>
<dbReference type="GO" id="GO:0005737">
    <property type="term" value="C:cytoplasm"/>
    <property type="evidence" value="ECO:0007669"/>
    <property type="project" value="UniProtKB-SubCell"/>
</dbReference>
<protein>
    <recommendedName>
        <fullName evidence="5 6">Peptide chain release factor 1</fullName>
        <shortName evidence="5">RF-1</shortName>
    </recommendedName>
</protein>
<dbReference type="InterPro" id="IPR000352">
    <property type="entry name" value="Pep_chain_release_fac_I"/>
</dbReference>
<comment type="caution">
    <text evidence="8">The sequence shown here is derived from an EMBL/GenBank/DDBJ whole genome shotgun (WGS) entry which is preliminary data.</text>
</comment>
<dbReference type="Proteomes" id="UP000236893">
    <property type="component" value="Unassembled WGS sequence"/>
</dbReference>
<keyword evidence="5" id="KW-0963">Cytoplasm</keyword>
<feature type="domain" description="Peptide chain release factor" evidence="7">
    <location>
        <begin position="63"/>
        <end position="177"/>
    </location>
</feature>
<proteinExistence type="inferred from homology"/>
<dbReference type="NCBIfam" id="TIGR00019">
    <property type="entry name" value="prfA"/>
    <property type="match status" value="1"/>
</dbReference>
<evidence type="ECO:0000256" key="4">
    <source>
        <dbReference type="ARBA" id="ARBA00022917"/>
    </source>
</evidence>
<evidence type="ECO:0000313" key="8">
    <source>
        <dbReference type="EMBL" id="POY38965.1"/>
    </source>
</evidence>
<keyword evidence="9" id="KW-1185">Reference proteome</keyword>
<dbReference type="InterPro" id="IPR004373">
    <property type="entry name" value="RF-1"/>
</dbReference>